<evidence type="ECO:0000313" key="6">
    <source>
        <dbReference type="Proteomes" id="UP000054350"/>
    </source>
</evidence>
<dbReference type="VEuPathDB" id="FungiDB:AMAG_16038"/>
<evidence type="ECO:0000256" key="2">
    <source>
        <dbReference type="SAM" id="MobiDB-lite"/>
    </source>
</evidence>
<dbReference type="PANTHER" id="PTHR40633">
    <property type="entry name" value="MATRIX PROTEIN, PUTATIVE (AFU_ORTHOLOGUE AFUA_8G05410)-RELATED"/>
    <property type="match status" value="1"/>
</dbReference>
<feature type="chain" id="PRO_5005548511" description="Yeast cell wall synthesis Kre9/Knh1-like N-terminal domain-containing protein" evidence="3">
    <location>
        <begin position="22"/>
        <end position="228"/>
    </location>
</feature>
<keyword evidence="1 3" id="KW-0732">Signal</keyword>
<feature type="domain" description="Yeast cell wall synthesis Kre9/Knh1-like N-terminal" evidence="4">
    <location>
        <begin position="33"/>
        <end position="124"/>
    </location>
</feature>
<reference evidence="6" key="2">
    <citation type="submission" date="2009-11" db="EMBL/GenBank/DDBJ databases">
        <title>The Genome Sequence of Allomyces macrogynus strain ATCC 38327.</title>
        <authorList>
            <consortium name="The Broad Institute Genome Sequencing Platform"/>
            <person name="Russ C."/>
            <person name="Cuomo C."/>
            <person name="Shea T."/>
            <person name="Young S.K."/>
            <person name="Zeng Q."/>
            <person name="Koehrsen M."/>
            <person name="Haas B."/>
            <person name="Borodovsky M."/>
            <person name="Guigo R."/>
            <person name="Alvarado L."/>
            <person name="Berlin A."/>
            <person name="Borenstein D."/>
            <person name="Chen Z."/>
            <person name="Engels R."/>
            <person name="Freedman E."/>
            <person name="Gellesch M."/>
            <person name="Goldberg J."/>
            <person name="Griggs A."/>
            <person name="Gujja S."/>
            <person name="Heiman D."/>
            <person name="Hepburn T."/>
            <person name="Howarth C."/>
            <person name="Jen D."/>
            <person name="Larson L."/>
            <person name="Lewis B."/>
            <person name="Mehta T."/>
            <person name="Park D."/>
            <person name="Pearson M."/>
            <person name="Roberts A."/>
            <person name="Saif S."/>
            <person name="Shenoy N."/>
            <person name="Sisk P."/>
            <person name="Stolte C."/>
            <person name="Sykes S."/>
            <person name="Walk T."/>
            <person name="White J."/>
            <person name="Yandava C."/>
            <person name="Burger G."/>
            <person name="Gray M.W."/>
            <person name="Holland P.W.H."/>
            <person name="King N."/>
            <person name="Lang F.B.F."/>
            <person name="Roger A.J."/>
            <person name="Ruiz-Trillo I."/>
            <person name="Lander E."/>
            <person name="Nusbaum C."/>
        </authorList>
    </citation>
    <scope>NUCLEOTIDE SEQUENCE [LARGE SCALE GENOMIC DNA]</scope>
    <source>
        <strain evidence="6">ATCC 38327</strain>
    </source>
</reference>
<dbReference type="AlphaFoldDB" id="A0A0L0TAE4"/>
<dbReference type="OrthoDB" id="5589325at2759"/>
<sequence>MARFLVALLALVLAAAGSLNAANVQLNTPPSGWKAGDTVTISWTFDSSASGPAAGTPGTLNLMRVNGDPNNMQLVSTIGAVTAADGSLKYTVPSDLANGSDYALQYSWADSSKDTFRYTGPFAVTGGTGSVISNSATTSSGTATTTGSSTATSATSTSTTSSSTSTTATPTTTSSASTSSTVSSSTTSATPKTSPAPTLLNSSAADVRAAPAGGVVAAVFMAAAAFVY</sequence>
<dbReference type="InterPro" id="IPR052982">
    <property type="entry name" value="SRP1/TIP1-like"/>
</dbReference>
<dbReference type="Proteomes" id="UP000054350">
    <property type="component" value="Unassembled WGS sequence"/>
</dbReference>
<name>A0A0L0TAE4_ALLM3</name>
<reference evidence="5 6" key="1">
    <citation type="submission" date="2009-11" db="EMBL/GenBank/DDBJ databases">
        <title>Annotation of Allomyces macrogynus ATCC 38327.</title>
        <authorList>
            <consortium name="The Broad Institute Genome Sequencing Platform"/>
            <person name="Russ C."/>
            <person name="Cuomo C."/>
            <person name="Burger G."/>
            <person name="Gray M.W."/>
            <person name="Holland P.W.H."/>
            <person name="King N."/>
            <person name="Lang F.B.F."/>
            <person name="Roger A.J."/>
            <person name="Ruiz-Trillo I."/>
            <person name="Young S.K."/>
            <person name="Zeng Q."/>
            <person name="Gargeya S."/>
            <person name="Fitzgerald M."/>
            <person name="Haas B."/>
            <person name="Abouelleil A."/>
            <person name="Alvarado L."/>
            <person name="Arachchi H.M."/>
            <person name="Berlin A."/>
            <person name="Chapman S.B."/>
            <person name="Gearin G."/>
            <person name="Goldberg J."/>
            <person name="Griggs A."/>
            <person name="Gujja S."/>
            <person name="Hansen M."/>
            <person name="Heiman D."/>
            <person name="Howarth C."/>
            <person name="Larimer J."/>
            <person name="Lui A."/>
            <person name="MacDonald P.J.P."/>
            <person name="McCowen C."/>
            <person name="Montmayeur A."/>
            <person name="Murphy C."/>
            <person name="Neiman D."/>
            <person name="Pearson M."/>
            <person name="Priest M."/>
            <person name="Roberts A."/>
            <person name="Saif S."/>
            <person name="Shea T."/>
            <person name="Sisk P."/>
            <person name="Stolte C."/>
            <person name="Sykes S."/>
            <person name="Wortman J."/>
            <person name="Nusbaum C."/>
            <person name="Birren B."/>
        </authorList>
    </citation>
    <scope>NUCLEOTIDE SEQUENCE [LARGE SCALE GENOMIC DNA]</scope>
    <source>
        <strain evidence="5 6">ATCC 38327</strain>
    </source>
</reference>
<dbReference type="PANTHER" id="PTHR40633:SF1">
    <property type="entry name" value="GPI ANCHORED SERINE-THREONINE RICH PROTEIN (AFU_ORTHOLOGUE AFUA_1G03630)"/>
    <property type="match status" value="1"/>
</dbReference>
<organism evidence="5 6">
    <name type="scientific">Allomyces macrogynus (strain ATCC 38327)</name>
    <name type="common">Allomyces javanicus var. macrogynus</name>
    <dbReference type="NCBI Taxonomy" id="578462"/>
    <lineage>
        <taxon>Eukaryota</taxon>
        <taxon>Fungi</taxon>
        <taxon>Fungi incertae sedis</taxon>
        <taxon>Blastocladiomycota</taxon>
        <taxon>Blastocladiomycetes</taxon>
        <taxon>Blastocladiales</taxon>
        <taxon>Blastocladiaceae</taxon>
        <taxon>Allomyces</taxon>
    </lineage>
</organism>
<dbReference type="InterPro" id="IPR018466">
    <property type="entry name" value="Kre9/Knh1-like_N"/>
</dbReference>
<keyword evidence="6" id="KW-1185">Reference proteome</keyword>
<dbReference type="EMBL" id="GG745374">
    <property type="protein sequence ID" value="KNE71732.1"/>
    <property type="molecule type" value="Genomic_DNA"/>
</dbReference>
<evidence type="ECO:0000313" key="5">
    <source>
        <dbReference type="EMBL" id="KNE71732.1"/>
    </source>
</evidence>
<accession>A0A0L0TAE4</accession>
<feature type="compositionally biased region" description="Low complexity" evidence="2">
    <location>
        <begin position="135"/>
        <end position="199"/>
    </location>
</feature>
<evidence type="ECO:0000259" key="4">
    <source>
        <dbReference type="Pfam" id="PF10342"/>
    </source>
</evidence>
<protein>
    <recommendedName>
        <fullName evidence="4">Yeast cell wall synthesis Kre9/Knh1-like N-terminal domain-containing protein</fullName>
    </recommendedName>
</protein>
<evidence type="ECO:0000256" key="3">
    <source>
        <dbReference type="SAM" id="SignalP"/>
    </source>
</evidence>
<proteinExistence type="predicted"/>
<dbReference type="OMA" id="NTGTYGW"/>
<dbReference type="Pfam" id="PF10342">
    <property type="entry name" value="Kre9_KNH"/>
    <property type="match status" value="1"/>
</dbReference>
<evidence type="ECO:0000256" key="1">
    <source>
        <dbReference type="ARBA" id="ARBA00022729"/>
    </source>
</evidence>
<dbReference type="STRING" id="578462.A0A0L0TAE4"/>
<gene>
    <name evidence="5" type="ORF">AMAG_16038</name>
</gene>
<feature type="region of interest" description="Disordered" evidence="2">
    <location>
        <begin position="129"/>
        <end position="199"/>
    </location>
</feature>
<feature type="signal peptide" evidence="3">
    <location>
        <begin position="1"/>
        <end position="21"/>
    </location>
</feature>